<dbReference type="GO" id="GO:0004672">
    <property type="term" value="F:protein kinase activity"/>
    <property type="evidence" value="ECO:0007669"/>
    <property type="project" value="InterPro"/>
</dbReference>
<name>A0A9N9MMM9_9CUCU</name>
<gene>
    <name evidence="7" type="ORF">CEUTPL_LOCUS5522</name>
</gene>
<feature type="region of interest" description="Disordered" evidence="5">
    <location>
        <begin position="599"/>
        <end position="687"/>
    </location>
</feature>
<dbReference type="InterPro" id="IPR000719">
    <property type="entry name" value="Prot_kinase_dom"/>
</dbReference>
<feature type="compositionally biased region" description="Polar residues" evidence="5">
    <location>
        <begin position="712"/>
        <end position="724"/>
    </location>
</feature>
<keyword evidence="8" id="KW-1185">Reference proteome</keyword>
<dbReference type="InterPro" id="IPR011009">
    <property type="entry name" value="Kinase-like_dom_sf"/>
</dbReference>
<evidence type="ECO:0000256" key="5">
    <source>
        <dbReference type="SAM" id="MobiDB-lite"/>
    </source>
</evidence>
<feature type="compositionally biased region" description="Low complexity" evidence="5">
    <location>
        <begin position="609"/>
        <end position="625"/>
    </location>
</feature>
<evidence type="ECO:0000256" key="1">
    <source>
        <dbReference type="ARBA" id="ARBA00038349"/>
    </source>
</evidence>
<evidence type="ECO:0000313" key="7">
    <source>
        <dbReference type="EMBL" id="CAG9764898.1"/>
    </source>
</evidence>
<dbReference type="InterPro" id="IPR011989">
    <property type="entry name" value="ARM-like"/>
</dbReference>
<comment type="similarity">
    <text evidence="1">Belongs to the protein kinase superfamily.</text>
</comment>
<evidence type="ECO:0000313" key="8">
    <source>
        <dbReference type="Proteomes" id="UP001152799"/>
    </source>
</evidence>
<dbReference type="PROSITE" id="PS50011">
    <property type="entry name" value="PROTEIN_KINASE_DOM"/>
    <property type="match status" value="1"/>
</dbReference>
<organism evidence="7 8">
    <name type="scientific">Ceutorhynchus assimilis</name>
    <name type="common">cabbage seed weevil</name>
    <dbReference type="NCBI Taxonomy" id="467358"/>
    <lineage>
        <taxon>Eukaryota</taxon>
        <taxon>Metazoa</taxon>
        <taxon>Ecdysozoa</taxon>
        <taxon>Arthropoda</taxon>
        <taxon>Hexapoda</taxon>
        <taxon>Insecta</taxon>
        <taxon>Pterygota</taxon>
        <taxon>Neoptera</taxon>
        <taxon>Endopterygota</taxon>
        <taxon>Coleoptera</taxon>
        <taxon>Polyphaga</taxon>
        <taxon>Cucujiformia</taxon>
        <taxon>Curculionidae</taxon>
        <taxon>Ceutorhynchinae</taxon>
        <taxon>Ceutorhynchus</taxon>
    </lineage>
</organism>
<dbReference type="EMBL" id="OU892278">
    <property type="protein sequence ID" value="CAG9764898.1"/>
    <property type="molecule type" value="Genomic_DNA"/>
</dbReference>
<dbReference type="SUPFAM" id="SSF56112">
    <property type="entry name" value="Protein kinase-like (PK-like)"/>
    <property type="match status" value="1"/>
</dbReference>
<dbReference type="Gene3D" id="3.30.200.20">
    <property type="entry name" value="Phosphorylase Kinase, domain 1"/>
    <property type="match status" value="1"/>
</dbReference>
<evidence type="ECO:0000256" key="2">
    <source>
        <dbReference type="ARBA" id="ARBA00040972"/>
    </source>
</evidence>
<dbReference type="SUPFAM" id="SSF48371">
    <property type="entry name" value="ARM repeat"/>
    <property type="match status" value="1"/>
</dbReference>
<dbReference type="PANTHER" id="PTHR12984">
    <property type="entry name" value="SCY1-RELATED S/T PROTEIN KINASE-LIKE"/>
    <property type="match status" value="1"/>
</dbReference>
<dbReference type="Gene3D" id="1.25.10.10">
    <property type="entry name" value="Leucine-rich Repeat Variant"/>
    <property type="match status" value="1"/>
</dbReference>
<sequence length="803" mass="89892">MWSFFSRDPSKDFNYEIGEVVQVYDNKSVWSLHKGKKKGINEEVSIFVYDLKSGSESQLEIAKAAIKRLKTLRHPSILTYLDSLESEKVLYLVTEHVEPLVSHLEKLPLEEPQKDLYVAWGIFQITRALSFLNNDGSLRHNNVNIWAVFVNNSGEWKLGGVEYVSSAQEMNVSIYKATPALEVYDPPEKNDPSKQRSITKHSSDMWGLGCLIWECFHGPLYQQASLRNSDKVARQLTNLYSELVGTNPQSRPNPADIITRCRKLGGYFKNDLVDTLLFLEEIQIKDKNEKNRFFSNLTPHLDNFPDNVCKHKILPQLITAFEYGDAGSAVLAPMFKLGRLLDETEYQKKIVPCVVKLFGSNDRATRSRLLQQLEHFIGHLQASTVNDQIFPQIAHGFMDTNPTIREQTVKSVIHLAPKLSYNNLNVEVLRHFARLQAKDDQGGIRTNTTVCLGKIAHHLHPQIRQKVLISAFIRAMRDPFPPARNAGVLALAATQQYYLLSEVSQRILPALCHLALDPEKSVRDSVFRTIKGFLGKLEKVSEDPSLRESMEADVNTATPSLSNAAATWAGWAVTAVTAKFYRSQSDTVKSMNTFANKMLNKPGSLEQPSSSSISTTTSSVTSMTSLEHEEGSRGNESVSDYDYDHWGDNENWGDMETGGQMASSSGSGGITGTQSDPTSPPSVSAGAKVIDGWDNEEWGSLEEEPDVEAELTSPSDAWSPTDTTPILPMKTENGKMSNRKPQTGWDDTEFEPIDENSSIGNQKLEEARKKREEKKCMRQKELEARRAIRTTTSGPMKLGAKKI</sequence>
<dbReference type="Gene3D" id="1.10.510.10">
    <property type="entry name" value="Transferase(Phosphotransferase) domain 1"/>
    <property type="match status" value="1"/>
</dbReference>
<accession>A0A9N9MMM9</accession>
<dbReference type="InterPro" id="IPR016024">
    <property type="entry name" value="ARM-type_fold"/>
</dbReference>
<dbReference type="GO" id="GO:0005524">
    <property type="term" value="F:ATP binding"/>
    <property type="evidence" value="ECO:0007669"/>
    <property type="project" value="InterPro"/>
</dbReference>
<feature type="compositionally biased region" description="Basic and acidic residues" evidence="5">
    <location>
        <begin position="763"/>
        <end position="786"/>
    </location>
</feature>
<evidence type="ECO:0000259" key="6">
    <source>
        <dbReference type="PROSITE" id="PS50011"/>
    </source>
</evidence>
<dbReference type="SMART" id="SM00220">
    <property type="entry name" value="S_TKc"/>
    <property type="match status" value="1"/>
</dbReference>
<dbReference type="InterPro" id="IPR051177">
    <property type="entry name" value="CIK-Related_Protein"/>
</dbReference>
<evidence type="ECO:0000256" key="3">
    <source>
        <dbReference type="ARBA" id="ARBA00042347"/>
    </source>
</evidence>
<feature type="region of interest" description="Disordered" evidence="5">
    <location>
        <begin position="701"/>
        <end position="803"/>
    </location>
</feature>
<dbReference type="AlphaFoldDB" id="A0A9N9MMM9"/>
<protein>
    <recommendedName>
        <fullName evidence="2">N-terminal kinase-like protein</fullName>
    </recommendedName>
    <alternativeName>
        <fullName evidence="3">SCY1-like protein 1</fullName>
    </alternativeName>
</protein>
<reference evidence="7" key="1">
    <citation type="submission" date="2022-01" db="EMBL/GenBank/DDBJ databases">
        <authorList>
            <person name="King R."/>
        </authorList>
    </citation>
    <scope>NUCLEOTIDE SEQUENCE</scope>
</reference>
<dbReference type="PANTHER" id="PTHR12984:SF3">
    <property type="entry name" value="N-TERMINAL KINASE-LIKE PROTEIN"/>
    <property type="match status" value="1"/>
</dbReference>
<comment type="function">
    <text evidence="4">Regulates COPI-mediated retrograde protein traffic at the interface between the Golgi apparatus and the endoplasmic reticulum. Involved in the maintenance of the Golgi apparatus morphology.</text>
</comment>
<dbReference type="OrthoDB" id="447103at2759"/>
<dbReference type="Pfam" id="PF00069">
    <property type="entry name" value="Pkinase"/>
    <property type="match status" value="1"/>
</dbReference>
<proteinExistence type="inferred from homology"/>
<feature type="domain" description="Protein kinase" evidence="6">
    <location>
        <begin position="18"/>
        <end position="268"/>
    </location>
</feature>
<evidence type="ECO:0000256" key="4">
    <source>
        <dbReference type="ARBA" id="ARBA00056114"/>
    </source>
</evidence>
<dbReference type="Proteomes" id="UP001152799">
    <property type="component" value="Chromosome 2"/>
</dbReference>